<proteinExistence type="predicted"/>
<feature type="coiled-coil region" evidence="1">
    <location>
        <begin position="66"/>
        <end position="124"/>
    </location>
</feature>
<accession>J9DB12</accession>
<dbReference type="Proteomes" id="UP000003163">
    <property type="component" value="Unassembled WGS sequence"/>
</dbReference>
<comment type="caution">
    <text evidence="3">The sequence shown here is derived from an EMBL/GenBank/DDBJ whole genome shotgun (WGS) entry which is preliminary data.</text>
</comment>
<gene>
    <name evidence="3" type="ORF">EDEG_00073</name>
</gene>
<dbReference type="InParanoid" id="J9DB12"/>
<dbReference type="EMBL" id="AFBI03000001">
    <property type="protein sequence ID" value="EJW04956.1"/>
    <property type="molecule type" value="Genomic_DNA"/>
</dbReference>
<dbReference type="VEuPathDB" id="MicrosporidiaDB:EDEG_00073"/>
<dbReference type="HOGENOM" id="CLU_274639_0_0_1"/>
<protein>
    <recommendedName>
        <fullName evidence="5">Hpc2-related domain-containing protein</fullName>
    </recommendedName>
</protein>
<feature type="region of interest" description="Disordered" evidence="2">
    <location>
        <begin position="417"/>
        <end position="438"/>
    </location>
</feature>
<sequence length="1166" mass="136240">MKELNIPININECLELNFKKKIKKKRRKVVDDLDYEDDFIEKDDDELEPVEIEPFIENFFVYSGAIDDYKRILKKYELELKKVKIKRLSAYDMNTKKPIFLEENKNFEIEIKNVETKKNNRKKETQKKIGKKHSVCLSETESEKANLFFKIGTKEDINNKNISESTEVLSSNSVLERYDVNDLACKSKFQECHNEIEGTKISIPKKENNERKVKDLISNSKKKKKNIELNDKIEVFPSNQLREIHEIVNNEIGEISKKNTKKPTYKPIEKDKKSDKNDMNLINFQIKNSKEKKCDKVENNIISNKKISKKVDASTMKNKNVKINVEVNDKTQLSKEIINNVFKDPESKPQFVSKICGFKNNKTSEKDEKKYILNDVYDSHKDENLLFSDIINNKFSNTADDGLESFNLRSKIDNYSKYSNDGNKSPKDYFKNPKKTTVQKSKNKLDNIDPCDIIDFISQQKTGNNFKDNTLCSSDCFENITITNENETYNLLGTHQPSAYGLHLDVFDMSNQYQKFQKDSCNLSADNKHNYEMYLNKNILENIIDHKTILIKKSPENFFHSNEMISQNKNTSKKHGSKLKESFMGNLDASPDFLIKRKTSVDTSYPGTQIINNLNNQKSQKNHVNISQDKHLNEFTSCKTEYNNKNQQLSSSEIDSKQNLEEKNIKTAKTQKDVLTKDLHNFYIHKESEINKNKKNTEKQISAYSSDINFDNLDKIERVNSLCSFDNMTYKERSESLNLTSFQKDINNQDHTIINDQVTHKKNILYVNNSLKKKSVLNHNNSISDYQCLYQIPQDDSYVQSSTFNSYCDSKLESLNYNDVSFSINDDHCCKDTIHSPKINDIVNFKRNSNKMVESTAFNYHNAFDEIKIEQMNNLDCSEKSLDNNFIPPQNVLKSSSSIDKNLPIFDYDTFRVDNKCSISNIEIHKIANKNNEDFENVQTKKNKLFELNKDFIDDDDTLLPEIKHLKTHTKNFVKHSPPAKRRLDLKEEYMLKNEIIMRKNDHDINTILDFFLNNLIISETADPVAILKRINVTDPAFLNREFLKKKLENIQMQYSIEKIKIEEYINEDLLNDDFFGSLWVFTDLKMKSIFLSKFLSNEKRPSETSIKKILKNDVVSILGSKIHTCKNWANKLYYYKKKNFFDKHSNLLTSSIRDDFTLSDKENTE</sequence>
<evidence type="ECO:0000256" key="2">
    <source>
        <dbReference type="SAM" id="MobiDB-lite"/>
    </source>
</evidence>
<evidence type="ECO:0000313" key="3">
    <source>
        <dbReference type="EMBL" id="EJW04956.1"/>
    </source>
</evidence>
<evidence type="ECO:0000313" key="4">
    <source>
        <dbReference type="Proteomes" id="UP000003163"/>
    </source>
</evidence>
<evidence type="ECO:0008006" key="5">
    <source>
        <dbReference type="Google" id="ProtNLM"/>
    </source>
</evidence>
<dbReference type="AlphaFoldDB" id="J9DB12"/>
<reference evidence="4" key="2">
    <citation type="submission" date="2015-07" db="EMBL/GenBank/DDBJ databases">
        <title>Contrasting host-pathogen interactions and genome evolution in two generalist and specialist microsporidian pathogens of mosquitoes.</title>
        <authorList>
            <consortium name="The Broad Institute Genomics Platform"/>
            <consortium name="The Broad Institute Genome Sequencing Center for Infectious Disease"/>
            <person name="Cuomo C.A."/>
            <person name="Sanscrainte N.D."/>
            <person name="Goldberg J.M."/>
            <person name="Heiman D."/>
            <person name="Young S."/>
            <person name="Zeng Q."/>
            <person name="Becnel J.J."/>
            <person name="Birren B.W."/>
        </authorList>
    </citation>
    <scope>NUCLEOTIDE SEQUENCE [LARGE SCALE GENOMIC DNA]</scope>
    <source>
        <strain evidence="4">USNM 41457</strain>
    </source>
</reference>
<keyword evidence="1" id="KW-0175">Coiled coil</keyword>
<name>J9DB12_EDHAE</name>
<keyword evidence="4" id="KW-1185">Reference proteome</keyword>
<evidence type="ECO:0000256" key="1">
    <source>
        <dbReference type="SAM" id="Coils"/>
    </source>
</evidence>
<reference evidence="3 4" key="1">
    <citation type="submission" date="2011-08" db="EMBL/GenBank/DDBJ databases">
        <authorList>
            <person name="Liu Z.J."/>
            <person name="Shi F.L."/>
            <person name="Lu J.Q."/>
            <person name="Li M."/>
            <person name="Wang Z.L."/>
        </authorList>
    </citation>
    <scope>NUCLEOTIDE SEQUENCE [LARGE SCALE GENOMIC DNA]</scope>
    <source>
        <strain evidence="3 4">USNM 41457</strain>
    </source>
</reference>
<organism evidence="3 4">
    <name type="scientific">Edhazardia aedis (strain USNM 41457)</name>
    <name type="common">Microsporidian parasite</name>
    <dbReference type="NCBI Taxonomy" id="1003232"/>
    <lineage>
        <taxon>Eukaryota</taxon>
        <taxon>Fungi</taxon>
        <taxon>Fungi incertae sedis</taxon>
        <taxon>Microsporidia</taxon>
        <taxon>Edhazardia</taxon>
    </lineage>
</organism>